<dbReference type="HOGENOM" id="CLU_067858_0_0_1"/>
<dbReference type="KEGG" id="lbc:LACBIDRAFT_299247"/>
<reference evidence="1 2" key="1">
    <citation type="journal article" date="2008" name="Nature">
        <title>The genome of Laccaria bicolor provides insights into mycorrhizal symbiosis.</title>
        <authorList>
            <person name="Martin F."/>
            <person name="Aerts A."/>
            <person name="Ahren D."/>
            <person name="Brun A."/>
            <person name="Danchin E.G.J."/>
            <person name="Duchaussoy F."/>
            <person name="Gibon J."/>
            <person name="Kohler A."/>
            <person name="Lindquist E."/>
            <person name="Pereda V."/>
            <person name="Salamov A."/>
            <person name="Shapiro H.J."/>
            <person name="Wuyts J."/>
            <person name="Blaudez D."/>
            <person name="Buee M."/>
            <person name="Brokstein P."/>
            <person name="Canbaeck B."/>
            <person name="Cohen D."/>
            <person name="Courty P.E."/>
            <person name="Coutinho P.M."/>
            <person name="Delaruelle C."/>
            <person name="Detter J.C."/>
            <person name="Deveau A."/>
            <person name="DiFazio S."/>
            <person name="Duplessis S."/>
            <person name="Fraissinet-Tachet L."/>
            <person name="Lucic E."/>
            <person name="Frey-Klett P."/>
            <person name="Fourrey C."/>
            <person name="Feussner I."/>
            <person name="Gay G."/>
            <person name="Grimwood J."/>
            <person name="Hoegger P.J."/>
            <person name="Jain P."/>
            <person name="Kilaru S."/>
            <person name="Labbe J."/>
            <person name="Lin Y.C."/>
            <person name="Legue V."/>
            <person name="Le Tacon F."/>
            <person name="Marmeisse R."/>
            <person name="Melayah D."/>
            <person name="Montanini B."/>
            <person name="Muratet M."/>
            <person name="Nehls U."/>
            <person name="Niculita-Hirzel H."/>
            <person name="Oudot-Le Secq M.P."/>
            <person name="Peter M."/>
            <person name="Quesneville H."/>
            <person name="Rajashekar B."/>
            <person name="Reich M."/>
            <person name="Rouhier N."/>
            <person name="Schmutz J."/>
            <person name="Yin T."/>
            <person name="Chalot M."/>
            <person name="Henrissat B."/>
            <person name="Kuees U."/>
            <person name="Lucas S."/>
            <person name="Van de Peer Y."/>
            <person name="Podila G.K."/>
            <person name="Polle A."/>
            <person name="Pukkila P.J."/>
            <person name="Richardson P.M."/>
            <person name="Rouze P."/>
            <person name="Sanders I.R."/>
            <person name="Stajich J.E."/>
            <person name="Tunlid A."/>
            <person name="Tuskan G."/>
            <person name="Grigoriev I.V."/>
        </authorList>
    </citation>
    <scope>NUCLEOTIDE SEQUENCE [LARGE SCALE GENOMIC DNA]</scope>
    <source>
        <strain evidence="2">S238N-H82 / ATCC MYA-4686</strain>
    </source>
</reference>
<protein>
    <submittedName>
        <fullName evidence="1">Predicted protein</fullName>
    </submittedName>
</protein>
<accession>B0DEC2</accession>
<dbReference type="InParanoid" id="B0DEC2"/>
<dbReference type="GeneID" id="6077904"/>
<name>B0DEC2_LACBS</name>
<dbReference type="OrthoDB" id="3027122at2759"/>
<dbReference type="EMBL" id="DS547106">
    <property type="protein sequence ID" value="EDR06905.1"/>
    <property type="molecule type" value="Genomic_DNA"/>
</dbReference>
<dbReference type="RefSeq" id="XP_001882278.1">
    <property type="nucleotide sequence ID" value="XM_001882243.1"/>
</dbReference>
<sequence>MPHKALQQLLKSGAAGLDPLYKQILSSASGTMALYQILGTIMILEDNKSISFLSSLLNLQHEEVIHELLGVQSIIKIPGDDNEPIMLYHTSLRDFLTLKSRSEQYFIDPPLRHLHLAIHCLEHLAKYPSKDFFDAHVANYACYKWPHHILLGFEGKQTLNVDETIMTSLVTLIKILLTFHSKTWYNTMVTFGTRGRLRVLKSMRKAKDLFQTSQGSIATRNLTELFQQVIDFHEEHVSQATITIYGC</sequence>
<proteinExistence type="predicted"/>
<gene>
    <name evidence="1" type="ORF">LACBIDRAFT_299247</name>
</gene>
<dbReference type="AlphaFoldDB" id="B0DEC2"/>
<dbReference type="Proteomes" id="UP000001194">
    <property type="component" value="Unassembled WGS sequence"/>
</dbReference>
<keyword evidence="2" id="KW-1185">Reference proteome</keyword>
<evidence type="ECO:0000313" key="2">
    <source>
        <dbReference type="Proteomes" id="UP000001194"/>
    </source>
</evidence>
<organism evidence="2">
    <name type="scientific">Laccaria bicolor (strain S238N-H82 / ATCC MYA-4686)</name>
    <name type="common">Bicoloured deceiver</name>
    <name type="synonym">Laccaria laccata var. bicolor</name>
    <dbReference type="NCBI Taxonomy" id="486041"/>
    <lineage>
        <taxon>Eukaryota</taxon>
        <taxon>Fungi</taxon>
        <taxon>Dikarya</taxon>
        <taxon>Basidiomycota</taxon>
        <taxon>Agaricomycotina</taxon>
        <taxon>Agaricomycetes</taxon>
        <taxon>Agaricomycetidae</taxon>
        <taxon>Agaricales</taxon>
        <taxon>Agaricineae</taxon>
        <taxon>Hydnangiaceae</taxon>
        <taxon>Laccaria</taxon>
    </lineage>
</organism>
<evidence type="ECO:0000313" key="1">
    <source>
        <dbReference type="EMBL" id="EDR06905.1"/>
    </source>
</evidence>